<dbReference type="Proteomes" id="UP000178636">
    <property type="component" value="Unassembled WGS sequence"/>
</dbReference>
<dbReference type="GO" id="GO:0003677">
    <property type="term" value="F:DNA binding"/>
    <property type="evidence" value="ECO:0007669"/>
    <property type="project" value="InterPro"/>
</dbReference>
<evidence type="ECO:0000313" key="3">
    <source>
        <dbReference type="Proteomes" id="UP000178636"/>
    </source>
</evidence>
<dbReference type="GO" id="GO:0097351">
    <property type="term" value="F:toxin sequestering activity"/>
    <property type="evidence" value="ECO:0007669"/>
    <property type="project" value="InterPro"/>
</dbReference>
<sequence length="78" mass="8811">MTTKVQKWGNSLAVRIPKEVAGEFRSGTSVTIGREGDTLLVRLAKKQNYSLKELVARIDTKKLHKESDWGGPRGRETW</sequence>
<dbReference type="InterPro" id="IPR037914">
    <property type="entry name" value="SpoVT-AbrB_sf"/>
</dbReference>
<dbReference type="AlphaFoldDB" id="A0A1G2DDR7"/>
<evidence type="ECO:0000259" key="1">
    <source>
        <dbReference type="Pfam" id="PF04014"/>
    </source>
</evidence>
<dbReference type="STRING" id="1798664.A3C93_02520"/>
<reference evidence="2 3" key="1">
    <citation type="journal article" date="2016" name="Nat. Commun.">
        <title>Thousands of microbial genomes shed light on interconnected biogeochemical processes in an aquifer system.</title>
        <authorList>
            <person name="Anantharaman K."/>
            <person name="Brown C.T."/>
            <person name="Hug L.A."/>
            <person name="Sharon I."/>
            <person name="Castelle C.J."/>
            <person name="Probst A.J."/>
            <person name="Thomas B.C."/>
            <person name="Singh A."/>
            <person name="Wilkins M.J."/>
            <person name="Karaoz U."/>
            <person name="Brodie E.L."/>
            <person name="Williams K.H."/>
            <person name="Hubbard S.S."/>
            <person name="Banfield J.F."/>
        </authorList>
    </citation>
    <scope>NUCLEOTIDE SEQUENCE [LARGE SCALE GENOMIC DNA]</scope>
</reference>
<dbReference type="PANTHER" id="PTHR40516">
    <property type="entry name" value="ANTITOXIN CHPS-RELATED"/>
    <property type="match status" value="1"/>
</dbReference>
<dbReference type="PANTHER" id="PTHR40516:SF1">
    <property type="entry name" value="ANTITOXIN CHPS-RELATED"/>
    <property type="match status" value="1"/>
</dbReference>
<name>A0A1G2DDR7_9BACT</name>
<accession>A0A1G2DDR7</accession>
<evidence type="ECO:0000313" key="2">
    <source>
        <dbReference type="EMBL" id="OGZ11784.1"/>
    </source>
</evidence>
<comment type="caution">
    <text evidence="2">The sequence shown here is derived from an EMBL/GenBank/DDBJ whole genome shotgun (WGS) entry which is preliminary data.</text>
</comment>
<dbReference type="Gene3D" id="2.10.260.10">
    <property type="match status" value="1"/>
</dbReference>
<organism evidence="2 3">
    <name type="scientific">Candidatus Lloydbacteria bacterium RIFCSPHIGHO2_02_FULL_54_17</name>
    <dbReference type="NCBI Taxonomy" id="1798664"/>
    <lineage>
        <taxon>Bacteria</taxon>
        <taxon>Candidatus Lloydiibacteriota</taxon>
    </lineage>
</organism>
<proteinExistence type="predicted"/>
<dbReference type="InterPro" id="IPR007159">
    <property type="entry name" value="SpoVT-AbrB_dom"/>
</dbReference>
<dbReference type="SUPFAM" id="SSF89447">
    <property type="entry name" value="AbrB/MazE/MraZ-like"/>
    <property type="match status" value="1"/>
</dbReference>
<gene>
    <name evidence="2" type="ORF">A3C93_02520</name>
</gene>
<feature type="domain" description="SpoVT-AbrB" evidence="1">
    <location>
        <begin position="5"/>
        <end position="42"/>
    </location>
</feature>
<protein>
    <recommendedName>
        <fullName evidence="1">SpoVT-AbrB domain-containing protein</fullName>
    </recommendedName>
</protein>
<dbReference type="Pfam" id="PF04014">
    <property type="entry name" value="MazE_antitoxin"/>
    <property type="match status" value="1"/>
</dbReference>
<dbReference type="InterPro" id="IPR039052">
    <property type="entry name" value="Antitox_PemI-like"/>
</dbReference>
<dbReference type="EMBL" id="MHLO01000029">
    <property type="protein sequence ID" value="OGZ11784.1"/>
    <property type="molecule type" value="Genomic_DNA"/>
</dbReference>